<reference evidence="2 3" key="1">
    <citation type="submission" date="2020-08" db="EMBL/GenBank/DDBJ databases">
        <title>Sequencing the genomes of 1000 actinobacteria strains.</title>
        <authorList>
            <person name="Klenk H.-P."/>
        </authorList>
    </citation>
    <scope>NUCLEOTIDE SEQUENCE [LARGE SCALE GENOMIC DNA]</scope>
    <source>
        <strain evidence="2 3">DSM 43582</strain>
    </source>
</reference>
<dbReference type="Gene3D" id="3.40.30.10">
    <property type="entry name" value="Glutaredoxin"/>
    <property type="match status" value="1"/>
</dbReference>
<dbReference type="InterPro" id="IPR013766">
    <property type="entry name" value="Thioredoxin_domain"/>
</dbReference>
<dbReference type="EMBL" id="JACHIT010000001">
    <property type="protein sequence ID" value="MBB5914952.1"/>
    <property type="molecule type" value="Genomic_DNA"/>
</dbReference>
<dbReference type="Gene3D" id="1.25.40.10">
    <property type="entry name" value="Tetratricopeptide repeat domain"/>
    <property type="match status" value="1"/>
</dbReference>
<organism evidence="2 3">
    <name type="scientific">Nocardia transvalensis</name>
    <dbReference type="NCBI Taxonomy" id="37333"/>
    <lineage>
        <taxon>Bacteria</taxon>
        <taxon>Bacillati</taxon>
        <taxon>Actinomycetota</taxon>
        <taxon>Actinomycetes</taxon>
        <taxon>Mycobacteriales</taxon>
        <taxon>Nocardiaceae</taxon>
        <taxon>Nocardia</taxon>
    </lineage>
</organism>
<evidence type="ECO:0000313" key="2">
    <source>
        <dbReference type="EMBL" id="MBB5914952.1"/>
    </source>
</evidence>
<dbReference type="SUPFAM" id="SSF52833">
    <property type="entry name" value="Thioredoxin-like"/>
    <property type="match status" value="1"/>
</dbReference>
<feature type="domain" description="Thioredoxin" evidence="1">
    <location>
        <begin position="40"/>
        <end position="139"/>
    </location>
</feature>
<dbReference type="InterPro" id="IPR036249">
    <property type="entry name" value="Thioredoxin-like_sf"/>
</dbReference>
<proteinExistence type="predicted"/>
<name>A0A7W9PF57_9NOCA</name>
<dbReference type="Pfam" id="PF14561">
    <property type="entry name" value="TPR_20"/>
    <property type="match status" value="1"/>
</dbReference>
<evidence type="ECO:0000259" key="1">
    <source>
        <dbReference type="Pfam" id="PF00085"/>
    </source>
</evidence>
<protein>
    <submittedName>
        <fullName evidence="2">Putative thioredoxin</fullName>
    </submittedName>
</protein>
<keyword evidence="3" id="KW-1185">Reference proteome</keyword>
<comment type="caution">
    <text evidence="2">The sequence shown here is derived from an EMBL/GenBank/DDBJ whole genome shotgun (WGS) entry which is preliminary data.</text>
</comment>
<dbReference type="CDD" id="cd02956">
    <property type="entry name" value="ybbN"/>
    <property type="match status" value="1"/>
</dbReference>
<dbReference type="Proteomes" id="UP000540412">
    <property type="component" value="Unassembled WGS sequence"/>
</dbReference>
<evidence type="ECO:0000313" key="3">
    <source>
        <dbReference type="Proteomes" id="UP000540412"/>
    </source>
</evidence>
<accession>A0A7W9PF57</accession>
<dbReference type="AlphaFoldDB" id="A0A7W9PF57"/>
<dbReference type="InterPro" id="IPR011990">
    <property type="entry name" value="TPR-like_helical_dom_sf"/>
</dbReference>
<dbReference type="GO" id="GO:0006950">
    <property type="term" value="P:response to stress"/>
    <property type="evidence" value="ECO:0007669"/>
    <property type="project" value="UniProtKB-ARBA"/>
</dbReference>
<dbReference type="Pfam" id="PF00085">
    <property type="entry name" value="Thioredoxin"/>
    <property type="match status" value="1"/>
</dbReference>
<gene>
    <name evidence="2" type="ORF">BJY24_003819</name>
</gene>
<sequence>MTRPASRRPSPAVAAAMSGAVDLSSLKQPAATDTPTDHAVTEADFETRVLRRSMQVPVVIVLYSQRSPGSVELVKLFERLVAEDDGAWDLATVEAEPNMRIAQALGVQGIPTVIAVAGGQPLADFQGGQPEPQVKQWLAAVVDAVRGKLSGEEGAPGEELPAEPEDPRFTAAEDALDQGDIAGAEAAYEKILAEEPGNTEAKAALRNVRFFGRAQNLPADAIATADAAPDDIDAAFAAADMELFNQQPEAAFGRLIDLIKRTAGDDRNRVRTRLVELFELFDTADPAVVAARRKLATALY</sequence>